<evidence type="ECO:0000256" key="13">
    <source>
        <dbReference type="PROSITE-ProRule" id="PRU10141"/>
    </source>
</evidence>
<dbReference type="InterPro" id="IPR000719">
    <property type="entry name" value="Prot_kinase_dom"/>
</dbReference>
<dbReference type="Gene3D" id="3.30.430.20">
    <property type="entry name" value="Gnk2 domain, C-X8-C-X2-C motif"/>
    <property type="match status" value="2"/>
</dbReference>
<feature type="domain" description="Gnk2-homologous" evidence="17">
    <location>
        <begin position="35"/>
        <end position="140"/>
    </location>
</feature>
<evidence type="ECO:0000256" key="3">
    <source>
        <dbReference type="ARBA" id="ARBA00022679"/>
    </source>
</evidence>
<comment type="subcellular location">
    <subcellularLocation>
        <location evidence="1">Membrane</location>
        <topology evidence="1">Single-pass membrane protein</topology>
    </subcellularLocation>
</comment>
<accession>A0A9Q0QYT8</accession>
<keyword evidence="8" id="KW-0418">Kinase</keyword>
<dbReference type="GO" id="GO:0006979">
    <property type="term" value="P:response to oxidative stress"/>
    <property type="evidence" value="ECO:0007669"/>
    <property type="project" value="UniProtKB-ARBA"/>
</dbReference>
<dbReference type="PROSITE" id="PS50011">
    <property type="entry name" value="PROTEIN_KINASE_DOM"/>
    <property type="match status" value="1"/>
</dbReference>
<comment type="caution">
    <text evidence="18">The sequence shown here is derived from an EMBL/GenBank/DDBJ whole genome shotgun (WGS) entry which is preliminary data.</text>
</comment>
<evidence type="ECO:0000313" key="18">
    <source>
        <dbReference type="EMBL" id="KAJ4976724.1"/>
    </source>
</evidence>
<dbReference type="AlphaFoldDB" id="A0A9Q0QYT8"/>
<keyword evidence="9 13" id="KW-0067">ATP-binding</keyword>
<dbReference type="Pfam" id="PF07714">
    <property type="entry name" value="PK_Tyr_Ser-Thr"/>
    <property type="match status" value="1"/>
</dbReference>
<dbReference type="InterPro" id="IPR002902">
    <property type="entry name" value="GNK2"/>
</dbReference>
<dbReference type="Pfam" id="PF01657">
    <property type="entry name" value="Stress-antifung"/>
    <property type="match status" value="2"/>
</dbReference>
<dbReference type="SMART" id="SM00220">
    <property type="entry name" value="S_TKc"/>
    <property type="match status" value="1"/>
</dbReference>
<evidence type="ECO:0000259" key="16">
    <source>
        <dbReference type="PROSITE" id="PS50011"/>
    </source>
</evidence>
<keyword evidence="2" id="KW-0723">Serine/threonine-protein kinase</keyword>
<dbReference type="FunFam" id="3.30.200.20:FF:000142">
    <property type="entry name" value="Cysteine-rich receptor-like protein kinase 10"/>
    <property type="match status" value="1"/>
</dbReference>
<dbReference type="FunFam" id="3.30.430.20:FF:000003">
    <property type="entry name" value="Cysteine-rich RLK (RECEPTOR-like protein kinase) 10"/>
    <property type="match status" value="1"/>
</dbReference>
<keyword evidence="7 13" id="KW-0547">Nucleotide-binding</keyword>
<dbReference type="InterPro" id="IPR011009">
    <property type="entry name" value="Kinase-like_dom_sf"/>
</dbReference>
<keyword evidence="11 14" id="KW-0472">Membrane</keyword>
<dbReference type="GO" id="GO:0004674">
    <property type="term" value="F:protein serine/threonine kinase activity"/>
    <property type="evidence" value="ECO:0007669"/>
    <property type="project" value="UniProtKB-KW"/>
</dbReference>
<dbReference type="PROSITE" id="PS00108">
    <property type="entry name" value="PROTEIN_KINASE_ST"/>
    <property type="match status" value="1"/>
</dbReference>
<feature type="domain" description="Protein kinase" evidence="16">
    <location>
        <begin position="347"/>
        <end position="622"/>
    </location>
</feature>
<dbReference type="Gene3D" id="3.30.200.20">
    <property type="entry name" value="Phosphorylase Kinase, domain 1"/>
    <property type="match status" value="1"/>
</dbReference>
<dbReference type="Proteomes" id="UP001141806">
    <property type="component" value="Unassembled WGS sequence"/>
</dbReference>
<keyword evidence="19" id="KW-1185">Reference proteome</keyword>
<evidence type="ECO:0000256" key="7">
    <source>
        <dbReference type="ARBA" id="ARBA00022741"/>
    </source>
</evidence>
<keyword evidence="3" id="KW-0808">Transferase</keyword>
<dbReference type="OrthoDB" id="688481at2759"/>
<keyword evidence="12" id="KW-0325">Glycoprotein</keyword>
<sequence length="698" mass="78528">MEPCTIMIPRSTIVLLFFFIALSSLVRFSSCADPEYLYHYCENTTLFESNGTYQSNLKILLSSLSSNATSNSNNAYRNATAGHGSNAIYGLYYCRGDVTHDLCRDCVKTATGEIAQRCPNRKVAYIWYDVCMLRYSNKSFFSTVADVPAFYMWNTQNVSDPTQFNQLLAKNMNKAATMAASDSERFATQEANFSQFQKMYCLAQCSLDLLENDCNRCLVGAIAFLPSCCSGKQGGRVLNPSCNIRYEVYPFYQVKASAPVPSPTVVFPPPPENKTTIPEKHGSSSRRFVAIIVSIAVVGMILSSILLYRWLSRKKKEDPSKEDGNTIKNVKSLQFDFSMVIAATNNFADVNKIGEGGFGSVYMGKLPNGQEIAVKRLSKNSGQGAAEFKNEVVLVAKLQHRNLVRLLGFCLEGEEKILIYEFVTNKSLDHFLFDPEKCLLLDWPIRYKIIGGIARGLLYLHEDSRLRIIHRDLKASNILLDIDMNPKISDFGMARIFGVDQTQANTNRIVGTYGYMAPEYAMHGHFSVKSDVFSFGVLVLEIVSGKKNNSFYQTDCGEDLLGYTWRHWSAGTAYELIDSVLKENCSRSEMMRCIHIGLLCVQEDVVDRPTMANIVLMLSSYSESSPLRSNSKGRHPLNWHRITVVEILLIRHQQRLSQEGHWTSELHHVLSSPGAGWMVHSPVLIEENYLLSCLLFNF</sequence>
<dbReference type="GO" id="GO:0005524">
    <property type="term" value="F:ATP binding"/>
    <property type="evidence" value="ECO:0007669"/>
    <property type="project" value="UniProtKB-UniRule"/>
</dbReference>
<feature type="domain" description="Gnk2-homologous" evidence="17">
    <location>
        <begin position="146"/>
        <end position="251"/>
    </location>
</feature>
<dbReference type="CDD" id="cd23509">
    <property type="entry name" value="Gnk2-like"/>
    <property type="match status" value="2"/>
</dbReference>
<dbReference type="InterPro" id="IPR001245">
    <property type="entry name" value="Ser-Thr/Tyr_kinase_cat_dom"/>
</dbReference>
<keyword evidence="5 15" id="KW-0732">Signal</keyword>
<reference evidence="18" key="1">
    <citation type="journal article" date="2023" name="Plant J.">
        <title>The genome of the king protea, Protea cynaroides.</title>
        <authorList>
            <person name="Chang J."/>
            <person name="Duong T.A."/>
            <person name="Schoeman C."/>
            <person name="Ma X."/>
            <person name="Roodt D."/>
            <person name="Barker N."/>
            <person name="Li Z."/>
            <person name="Van de Peer Y."/>
            <person name="Mizrachi E."/>
        </authorList>
    </citation>
    <scope>NUCLEOTIDE SEQUENCE</scope>
    <source>
        <tissue evidence="18">Young leaves</tissue>
    </source>
</reference>
<dbReference type="PROSITE" id="PS00107">
    <property type="entry name" value="PROTEIN_KINASE_ATP"/>
    <property type="match status" value="1"/>
</dbReference>
<dbReference type="PANTHER" id="PTHR27002">
    <property type="entry name" value="RECEPTOR-LIKE SERINE/THREONINE-PROTEIN KINASE SD1-8"/>
    <property type="match status" value="1"/>
</dbReference>
<proteinExistence type="predicted"/>
<dbReference type="FunFam" id="3.30.430.20:FF:000012">
    <property type="entry name" value="Cysteine-rich receptor-like protein kinase 25"/>
    <property type="match status" value="1"/>
</dbReference>
<dbReference type="FunFam" id="1.10.510.10:FF:000129">
    <property type="entry name" value="cysteine-rich receptor-like protein kinase 10"/>
    <property type="match status" value="1"/>
</dbReference>
<gene>
    <name evidence="18" type="ORF">NE237_001830</name>
</gene>
<evidence type="ECO:0000256" key="15">
    <source>
        <dbReference type="SAM" id="SignalP"/>
    </source>
</evidence>
<dbReference type="SUPFAM" id="SSF56112">
    <property type="entry name" value="Protein kinase-like (PK-like)"/>
    <property type="match status" value="1"/>
</dbReference>
<dbReference type="PROSITE" id="PS51473">
    <property type="entry name" value="GNK2"/>
    <property type="match status" value="2"/>
</dbReference>
<dbReference type="EMBL" id="JAMYWD010000003">
    <property type="protein sequence ID" value="KAJ4976724.1"/>
    <property type="molecule type" value="Genomic_DNA"/>
</dbReference>
<organism evidence="18 19">
    <name type="scientific">Protea cynaroides</name>
    <dbReference type="NCBI Taxonomy" id="273540"/>
    <lineage>
        <taxon>Eukaryota</taxon>
        <taxon>Viridiplantae</taxon>
        <taxon>Streptophyta</taxon>
        <taxon>Embryophyta</taxon>
        <taxon>Tracheophyta</taxon>
        <taxon>Spermatophyta</taxon>
        <taxon>Magnoliopsida</taxon>
        <taxon>Proteales</taxon>
        <taxon>Proteaceae</taxon>
        <taxon>Protea</taxon>
    </lineage>
</organism>
<name>A0A9Q0QYT8_9MAGN</name>
<dbReference type="InterPro" id="IPR008271">
    <property type="entry name" value="Ser/Thr_kinase_AS"/>
</dbReference>
<feature type="chain" id="PRO_5040129547" description="Cysteine-rich receptor-like protein kinase 25" evidence="15">
    <location>
        <begin position="32"/>
        <end position="698"/>
    </location>
</feature>
<dbReference type="GO" id="GO:0005886">
    <property type="term" value="C:plasma membrane"/>
    <property type="evidence" value="ECO:0007669"/>
    <property type="project" value="TreeGrafter"/>
</dbReference>
<evidence type="ECO:0000313" key="19">
    <source>
        <dbReference type="Proteomes" id="UP001141806"/>
    </source>
</evidence>
<evidence type="ECO:0000256" key="9">
    <source>
        <dbReference type="ARBA" id="ARBA00022840"/>
    </source>
</evidence>
<evidence type="ECO:0000256" key="4">
    <source>
        <dbReference type="ARBA" id="ARBA00022692"/>
    </source>
</evidence>
<evidence type="ECO:0000259" key="17">
    <source>
        <dbReference type="PROSITE" id="PS51473"/>
    </source>
</evidence>
<evidence type="ECO:0000256" key="14">
    <source>
        <dbReference type="SAM" id="Phobius"/>
    </source>
</evidence>
<keyword evidence="6" id="KW-0677">Repeat</keyword>
<evidence type="ECO:0000256" key="10">
    <source>
        <dbReference type="ARBA" id="ARBA00022989"/>
    </source>
</evidence>
<keyword evidence="4 14" id="KW-0812">Transmembrane</keyword>
<dbReference type="InterPro" id="IPR038408">
    <property type="entry name" value="GNK2_sf"/>
</dbReference>
<keyword evidence="10 14" id="KW-1133">Transmembrane helix</keyword>
<feature type="binding site" evidence="13">
    <location>
        <position position="375"/>
    </location>
    <ligand>
        <name>ATP</name>
        <dbReference type="ChEBI" id="CHEBI:30616"/>
    </ligand>
</feature>
<dbReference type="CDD" id="cd14066">
    <property type="entry name" value="STKc_IRAK"/>
    <property type="match status" value="1"/>
</dbReference>
<evidence type="ECO:0000256" key="1">
    <source>
        <dbReference type="ARBA" id="ARBA00004167"/>
    </source>
</evidence>
<dbReference type="Gene3D" id="1.10.510.10">
    <property type="entry name" value="Transferase(Phosphotransferase) domain 1"/>
    <property type="match status" value="1"/>
</dbReference>
<evidence type="ECO:0000256" key="8">
    <source>
        <dbReference type="ARBA" id="ARBA00022777"/>
    </source>
</evidence>
<evidence type="ECO:0000256" key="11">
    <source>
        <dbReference type="ARBA" id="ARBA00023136"/>
    </source>
</evidence>
<evidence type="ECO:0000256" key="6">
    <source>
        <dbReference type="ARBA" id="ARBA00022737"/>
    </source>
</evidence>
<dbReference type="PANTHER" id="PTHR27002:SF1050">
    <property type="entry name" value="CYSTEINE-RICH RECEPTOR-LIKE PROTEIN KINASE 5"/>
    <property type="match status" value="1"/>
</dbReference>
<dbReference type="InterPro" id="IPR017441">
    <property type="entry name" value="Protein_kinase_ATP_BS"/>
</dbReference>
<evidence type="ECO:0000256" key="2">
    <source>
        <dbReference type="ARBA" id="ARBA00022527"/>
    </source>
</evidence>
<evidence type="ECO:0000256" key="12">
    <source>
        <dbReference type="ARBA" id="ARBA00023180"/>
    </source>
</evidence>
<evidence type="ECO:0008006" key="20">
    <source>
        <dbReference type="Google" id="ProtNLM"/>
    </source>
</evidence>
<feature type="transmembrane region" description="Helical" evidence="14">
    <location>
        <begin position="288"/>
        <end position="311"/>
    </location>
</feature>
<protein>
    <recommendedName>
        <fullName evidence="20">Cysteine-rich receptor-like protein kinase 25</fullName>
    </recommendedName>
</protein>
<evidence type="ECO:0000256" key="5">
    <source>
        <dbReference type="ARBA" id="ARBA00022729"/>
    </source>
</evidence>
<feature type="signal peptide" evidence="15">
    <location>
        <begin position="1"/>
        <end position="31"/>
    </location>
</feature>